<comment type="subunit">
    <text evidence="8">Homodimer.</text>
</comment>
<protein>
    <recommendedName>
        <fullName evidence="3 8">Glutamyl-tRNA reductase</fullName>
        <shortName evidence="8">GluTR</shortName>
        <ecNumber evidence="3 8">1.2.1.70</ecNumber>
    </recommendedName>
</protein>
<evidence type="ECO:0000256" key="7">
    <source>
        <dbReference type="ARBA" id="ARBA00047464"/>
    </source>
</evidence>
<evidence type="ECO:0000259" key="16">
    <source>
        <dbReference type="Pfam" id="PF05201"/>
    </source>
</evidence>
<dbReference type="InterPro" id="IPR015896">
    <property type="entry name" value="4pyrrol_synth_GluRdtase_dimer"/>
</dbReference>
<dbReference type="InterPro" id="IPR006151">
    <property type="entry name" value="Shikm_DH/Glu-tRNA_Rdtase"/>
</dbReference>
<dbReference type="EC" id="1.2.1.70" evidence="3 8"/>
<evidence type="ECO:0000256" key="12">
    <source>
        <dbReference type="PIRSR" id="PIRSR000445-4"/>
    </source>
</evidence>
<evidence type="ECO:0000256" key="6">
    <source>
        <dbReference type="ARBA" id="ARBA00023244"/>
    </source>
</evidence>
<feature type="binding site" evidence="8 10">
    <location>
        <position position="100"/>
    </location>
    <ligand>
        <name>substrate</name>
    </ligand>
</feature>
<feature type="active site" description="Nucleophile" evidence="8 9">
    <location>
        <position position="49"/>
    </location>
</feature>
<keyword evidence="5 8" id="KW-0560">Oxidoreductase</keyword>
<dbReference type="EMBL" id="DUIH01000004">
    <property type="protein sequence ID" value="HIH69205.1"/>
    <property type="molecule type" value="Genomic_DNA"/>
</dbReference>
<dbReference type="NCBIfam" id="TIGR01035">
    <property type="entry name" value="hemA"/>
    <property type="match status" value="1"/>
</dbReference>
<dbReference type="InterPro" id="IPR000343">
    <property type="entry name" value="4pyrrol_synth_GluRdtase"/>
</dbReference>
<dbReference type="UniPathway" id="UPA00251">
    <property type="reaction ID" value="UER00316"/>
</dbReference>
<evidence type="ECO:0000256" key="4">
    <source>
        <dbReference type="ARBA" id="ARBA00022857"/>
    </source>
</evidence>
<dbReference type="CDD" id="cd05213">
    <property type="entry name" value="NAD_bind_Glutamyl_tRNA_reduct"/>
    <property type="match status" value="1"/>
</dbReference>
<feature type="domain" description="Tetrapyrrole biosynthesis glutamyl-tRNA reductase dimerisation" evidence="14">
    <location>
        <begin position="309"/>
        <end position="410"/>
    </location>
</feature>
<proteinExistence type="inferred from homology"/>
<accession>A0A832RS76</accession>
<evidence type="ECO:0000256" key="13">
    <source>
        <dbReference type="RuleBase" id="RU000584"/>
    </source>
</evidence>
<organism evidence="17 18">
    <name type="scientific">Methermicoccus shengliensis</name>
    <dbReference type="NCBI Taxonomy" id="660064"/>
    <lineage>
        <taxon>Archaea</taxon>
        <taxon>Methanobacteriati</taxon>
        <taxon>Methanobacteriota</taxon>
        <taxon>Stenosarchaea group</taxon>
        <taxon>Methanomicrobia</taxon>
        <taxon>Methanosarcinales</taxon>
        <taxon>Methermicoccaceae</taxon>
        <taxon>Methermicoccus</taxon>
    </lineage>
</organism>
<dbReference type="AlphaFoldDB" id="A0A832RS76"/>
<feature type="site" description="Important for activity" evidence="8 12">
    <location>
        <position position="90"/>
    </location>
</feature>
<dbReference type="InterPro" id="IPR018214">
    <property type="entry name" value="GluRdtase_CS"/>
</dbReference>
<evidence type="ECO:0000256" key="3">
    <source>
        <dbReference type="ARBA" id="ARBA00012970"/>
    </source>
</evidence>
<dbReference type="SUPFAM" id="SSF69075">
    <property type="entry name" value="Glutamyl tRNA-reductase dimerization domain"/>
    <property type="match status" value="1"/>
</dbReference>
<feature type="binding site" evidence="8 10">
    <location>
        <begin position="48"/>
        <end position="51"/>
    </location>
    <ligand>
        <name>substrate</name>
    </ligand>
</feature>
<dbReference type="InterPro" id="IPR036291">
    <property type="entry name" value="NAD(P)-bd_dom_sf"/>
</dbReference>
<dbReference type="PANTHER" id="PTHR43013">
    <property type="entry name" value="GLUTAMYL-TRNA REDUCTASE"/>
    <property type="match status" value="1"/>
</dbReference>
<comment type="miscellaneous">
    <text evidence="8">During catalysis, the active site Cys acts as a nucleophile attacking the alpha-carbonyl group of tRNA-bound glutamate with the formation of a thioester intermediate between enzyme and glutamate, and the concomitant release of tRNA(Glu). The thioester intermediate is finally reduced by direct hydride transfer from NADPH, to form the product GSA.</text>
</comment>
<dbReference type="GO" id="GO:0050661">
    <property type="term" value="F:NADP binding"/>
    <property type="evidence" value="ECO:0007669"/>
    <property type="project" value="InterPro"/>
</dbReference>
<dbReference type="InterPro" id="IPR015895">
    <property type="entry name" value="4pyrrol_synth_GluRdtase_N"/>
</dbReference>
<evidence type="ECO:0000259" key="14">
    <source>
        <dbReference type="Pfam" id="PF00745"/>
    </source>
</evidence>
<sequence length="424" mass="47486">MSELSALVVTHERASVDEIESCFEGDVEQLLRELFSDERVHECMVLQTCNRFEVYVVSPVASKVLLELAKRLNVPLRLVDILSSEECMLHLLRVAAGLESMVVGEDQILGQLKDMYLLAKRAGTTGRVLDTAVSKAIQVGKRVRSETRISKGSVSIGSVAVDLAEEELGTLKGKKVMIIGAGEMGTIVARTLSHKHISKLYVANRTFSRSQRLAEELGGIAVPYEELESYLHAVDVVISATSAPHVILRRDRIERALNGKRELLIIDIANPRDVEESVGHIDGVRLYNIDNLRGISQRNLQLRIGEAVKAERIVNEELAHLYRMYKRQRADHIIKSLYSELEHIKLKEREKVLNRLGAYHTLGDVEREIIDDLLRSLVNKILSEPTKRLREAAERGDAELMEAAARLFGLHPPRQGEGGRGDNF</sequence>
<evidence type="ECO:0000256" key="5">
    <source>
        <dbReference type="ARBA" id="ARBA00023002"/>
    </source>
</evidence>
<comment type="similarity">
    <text evidence="2 8 13">Belongs to the glutamyl-tRNA reductase family.</text>
</comment>
<dbReference type="InterPro" id="IPR036343">
    <property type="entry name" value="GluRdtase_N_sf"/>
</dbReference>
<evidence type="ECO:0000256" key="8">
    <source>
        <dbReference type="HAMAP-Rule" id="MF_00087"/>
    </source>
</evidence>
<dbReference type="Gene3D" id="3.40.50.720">
    <property type="entry name" value="NAD(P)-binding Rossmann-like Domain"/>
    <property type="match status" value="1"/>
</dbReference>
<reference evidence="17" key="1">
    <citation type="journal article" date="2020" name="bioRxiv">
        <title>A rank-normalized archaeal taxonomy based on genome phylogeny resolves widespread incomplete and uneven classifications.</title>
        <authorList>
            <person name="Rinke C."/>
            <person name="Chuvochina M."/>
            <person name="Mussig A.J."/>
            <person name="Chaumeil P.-A."/>
            <person name="Waite D.W."/>
            <person name="Whitman W.B."/>
            <person name="Parks D.H."/>
            <person name="Hugenholtz P."/>
        </authorList>
    </citation>
    <scope>NUCLEOTIDE SEQUENCE</scope>
    <source>
        <strain evidence="17">UBA12518</strain>
    </source>
</reference>
<feature type="domain" description="Glutamyl-tRNA reductase N-terminal" evidence="16">
    <location>
        <begin position="9"/>
        <end position="147"/>
    </location>
</feature>
<dbReference type="SUPFAM" id="SSF69742">
    <property type="entry name" value="Glutamyl tRNA-reductase catalytic, N-terminal domain"/>
    <property type="match status" value="1"/>
</dbReference>
<comment type="caution">
    <text evidence="17">The sequence shown here is derived from an EMBL/GenBank/DDBJ whole genome shotgun (WGS) entry which is preliminary data.</text>
</comment>
<dbReference type="PANTHER" id="PTHR43013:SF1">
    <property type="entry name" value="GLUTAMYL-TRNA REDUCTASE"/>
    <property type="match status" value="1"/>
</dbReference>
<evidence type="ECO:0000313" key="17">
    <source>
        <dbReference type="EMBL" id="HIH69205.1"/>
    </source>
</evidence>
<dbReference type="PROSITE" id="PS00747">
    <property type="entry name" value="GLUTR"/>
    <property type="match status" value="1"/>
</dbReference>
<evidence type="ECO:0000256" key="10">
    <source>
        <dbReference type="PIRSR" id="PIRSR000445-2"/>
    </source>
</evidence>
<dbReference type="PIRSF" id="PIRSF000445">
    <property type="entry name" value="4pyrrol_synth_GluRdtase"/>
    <property type="match status" value="1"/>
</dbReference>
<evidence type="ECO:0000256" key="11">
    <source>
        <dbReference type="PIRSR" id="PIRSR000445-3"/>
    </source>
</evidence>
<feature type="binding site" evidence="8 10">
    <location>
        <position position="111"/>
    </location>
    <ligand>
        <name>substrate</name>
    </ligand>
</feature>
<feature type="binding site" evidence="8 10">
    <location>
        <begin position="105"/>
        <end position="107"/>
    </location>
    <ligand>
        <name>substrate</name>
    </ligand>
</feature>
<feature type="binding site" evidence="8 11">
    <location>
        <begin position="180"/>
        <end position="185"/>
    </location>
    <ligand>
        <name>NADP(+)</name>
        <dbReference type="ChEBI" id="CHEBI:58349"/>
    </ligand>
</feature>
<evidence type="ECO:0000256" key="1">
    <source>
        <dbReference type="ARBA" id="ARBA00005059"/>
    </source>
</evidence>
<comment type="pathway">
    <text evidence="1 8 13">Porphyrin-containing compound metabolism; protoporphyrin-IX biosynthesis; 5-aminolevulinate from L-glutamyl-tRNA(Glu): step 1/2.</text>
</comment>
<dbReference type="Pfam" id="PF00745">
    <property type="entry name" value="GlutR_dimer"/>
    <property type="match status" value="1"/>
</dbReference>
<comment type="function">
    <text evidence="8">Catalyzes the NADPH-dependent reduction of glutamyl-tRNA(Glu) to glutamate 1-semialdehyde (GSA).</text>
</comment>
<dbReference type="Pfam" id="PF05201">
    <property type="entry name" value="GlutR_N"/>
    <property type="match status" value="1"/>
</dbReference>
<keyword evidence="4 8" id="KW-0521">NADP</keyword>
<dbReference type="HAMAP" id="MF_00087">
    <property type="entry name" value="Glu_tRNA_reductase"/>
    <property type="match status" value="1"/>
</dbReference>
<feature type="domain" description="Quinate/shikimate 5-dehydrogenase/glutamyl-tRNA reductase" evidence="15">
    <location>
        <begin position="162"/>
        <end position="295"/>
    </location>
</feature>
<evidence type="ECO:0000259" key="15">
    <source>
        <dbReference type="Pfam" id="PF01488"/>
    </source>
</evidence>
<dbReference type="SUPFAM" id="SSF51735">
    <property type="entry name" value="NAD(P)-binding Rossmann-fold domains"/>
    <property type="match status" value="1"/>
</dbReference>
<dbReference type="GO" id="GO:0019353">
    <property type="term" value="P:protoporphyrinogen IX biosynthetic process from glutamate"/>
    <property type="evidence" value="ECO:0007669"/>
    <property type="project" value="TreeGrafter"/>
</dbReference>
<evidence type="ECO:0000313" key="18">
    <source>
        <dbReference type="Proteomes" id="UP000600363"/>
    </source>
</evidence>
<name>A0A832RS76_9EURY</name>
<dbReference type="GO" id="GO:0008883">
    <property type="term" value="F:glutamyl-tRNA reductase activity"/>
    <property type="evidence" value="ECO:0007669"/>
    <property type="project" value="UniProtKB-UniRule"/>
</dbReference>
<dbReference type="Pfam" id="PF01488">
    <property type="entry name" value="Shikimate_DH"/>
    <property type="match status" value="1"/>
</dbReference>
<evidence type="ECO:0000256" key="9">
    <source>
        <dbReference type="PIRSR" id="PIRSR000445-1"/>
    </source>
</evidence>
<dbReference type="Gene3D" id="3.30.460.30">
    <property type="entry name" value="Glutamyl-tRNA reductase, N-terminal domain"/>
    <property type="match status" value="1"/>
</dbReference>
<dbReference type="RefSeq" id="WP_042686255.1">
    <property type="nucleotide sequence ID" value="NZ_DUIH01000004.1"/>
</dbReference>
<dbReference type="InterPro" id="IPR036453">
    <property type="entry name" value="GluRdtase_dimer_dom_sf"/>
</dbReference>
<dbReference type="Proteomes" id="UP000600363">
    <property type="component" value="Unassembled WGS sequence"/>
</dbReference>
<keyword evidence="6 8" id="KW-0627">Porphyrin biosynthesis</keyword>
<evidence type="ECO:0000256" key="2">
    <source>
        <dbReference type="ARBA" id="ARBA00005916"/>
    </source>
</evidence>
<dbReference type="FunFam" id="3.30.460.30:FF:000001">
    <property type="entry name" value="Glutamyl-tRNA reductase"/>
    <property type="match status" value="1"/>
</dbReference>
<gene>
    <name evidence="8" type="primary">hemA</name>
    <name evidence="17" type="ORF">HA299_01075</name>
</gene>
<comment type="catalytic activity">
    <reaction evidence="7 8 13">
        <text>(S)-4-amino-5-oxopentanoate + tRNA(Glu) + NADP(+) = L-glutamyl-tRNA(Glu) + NADPH + H(+)</text>
        <dbReference type="Rhea" id="RHEA:12344"/>
        <dbReference type="Rhea" id="RHEA-COMP:9663"/>
        <dbReference type="Rhea" id="RHEA-COMP:9680"/>
        <dbReference type="ChEBI" id="CHEBI:15378"/>
        <dbReference type="ChEBI" id="CHEBI:57501"/>
        <dbReference type="ChEBI" id="CHEBI:57783"/>
        <dbReference type="ChEBI" id="CHEBI:58349"/>
        <dbReference type="ChEBI" id="CHEBI:78442"/>
        <dbReference type="ChEBI" id="CHEBI:78520"/>
        <dbReference type="EC" id="1.2.1.70"/>
    </reaction>
</comment>
<comment type="domain">
    <text evidence="8">Possesses an unusual extended V-shaped dimeric structure with each monomer consisting of three distinct domains arranged along a curved 'spinal' alpha-helix. The N-terminal catalytic domain specifically recognizes the glutamate moiety of the substrate. The second domain is the NADPH-binding domain, and the third C-terminal domain is responsible for dimerization.</text>
</comment>
<dbReference type="FunFam" id="3.40.50.720:FF:000031">
    <property type="entry name" value="Glutamyl-tRNA reductase"/>
    <property type="match status" value="1"/>
</dbReference>